<proteinExistence type="inferred from homology"/>
<evidence type="ECO:0000256" key="4">
    <source>
        <dbReference type="ARBA" id="ARBA00022691"/>
    </source>
</evidence>
<dbReference type="HAMAP" id="MF_01865">
    <property type="entry name" value="MTTase_RimO"/>
    <property type="match status" value="1"/>
</dbReference>
<evidence type="ECO:0000313" key="12">
    <source>
        <dbReference type="EMBL" id="SPQ01786.1"/>
    </source>
</evidence>
<dbReference type="Pfam" id="PF04055">
    <property type="entry name" value="Radical_SAM"/>
    <property type="match status" value="1"/>
</dbReference>
<dbReference type="CDD" id="cd01335">
    <property type="entry name" value="Radical_SAM"/>
    <property type="match status" value="1"/>
</dbReference>
<feature type="binding site" evidence="8">
    <location>
        <position position="148"/>
    </location>
    <ligand>
        <name>[4Fe-4S] cluster</name>
        <dbReference type="ChEBI" id="CHEBI:49883"/>
        <label>2</label>
        <note>4Fe-4S-S-AdoMet</note>
    </ligand>
</feature>
<dbReference type="FunFam" id="3.80.30.20:FF:000001">
    <property type="entry name" value="tRNA-2-methylthio-N(6)-dimethylallyladenosine synthase 2"/>
    <property type="match status" value="1"/>
</dbReference>
<dbReference type="InterPro" id="IPR012340">
    <property type="entry name" value="NA-bd_OB-fold"/>
</dbReference>
<dbReference type="Gene3D" id="2.40.50.140">
    <property type="entry name" value="Nucleic acid-binding proteins"/>
    <property type="match status" value="1"/>
</dbReference>
<dbReference type="InterPro" id="IPR005840">
    <property type="entry name" value="Ribosomal_uS12_MeSTrfase_RimO"/>
</dbReference>
<dbReference type="InterPro" id="IPR002792">
    <property type="entry name" value="TRAM_dom"/>
</dbReference>
<feature type="binding site" evidence="8">
    <location>
        <position position="152"/>
    </location>
    <ligand>
        <name>[4Fe-4S] cluster</name>
        <dbReference type="ChEBI" id="CHEBI:49883"/>
        <label>2</label>
        <note>4Fe-4S-S-AdoMet</note>
    </ligand>
</feature>
<dbReference type="InterPro" id="IPR013848">
    <property type="entry name" value="Methylthiotransferase_N"/>
</dbReference>
<dbReference type="NCBIfam" id="TIGR00089">
    <property type="entry name" value="MiaB/RimO family radical SAM methylthiotransferase"/>
    <property type="match status" value="1"/>
</dbReference>
<keyword evidence="13" id="KW-1185">Reference proteome</keyword>
<evidence type="ECO:0000256" key="3">
    <source>
        <dbReference type="ARBA" id="ARBA00022679"/>
    </source>
</evidence>
<dbReference type="SMART" id="SM00729">
    <property type="entry name" value="Elp3"/>
    <property type="match status" value="1"/>
</dbReference>
<dbReference type="PANTHER" id="PTHR43837">
    <property type="entry name" value="RIBOSOMAL PROTEIN S12 METHYLTHIOTRANSFERASE RIMO"/>
    <property type="match status" value="1"/>
</dbReference>
<evidence type="ECO:0000256" key="5">
    <source>
        <dbReference type="ARBA" id="ARBA00022723"/>
    </source>
</evidence>
<feature type="binding site" evidence="8">
    <location>
        <position position="155"/>
    </location>
    <ligand>
        <name>[4Fe-4S] cluster</name>
        <dbReference type="ChEBI" id="CHEBI:49883"/>
        <label>2</label>
        <note>4Fe-4S-S-AdoMet</note>
    </ligand>
</feature>
<dbReference type="Pfam" id="PF00919">
    <property type="entry name" value="UPF0004"/>
    <property type="match status" value="1"/>
</dbReference>
<evidence type="ECO:0000256" key="6">
    <source>
        <dbReference type="ARBA" id="ARBA00023004"/>
    </source>
</evidence>
<dbReference type="PROSITE" id="PS01278">
    <property type="entry name" value="MTTASE_RADICAL"/>
    <property type="match status" value="1"/>
</dbReference>
<dbReference type="InterPro" id="IPR038135">
    <property type="entry name" value="Methylthiotransferase_N_sf"/>
</dbReference>
<protein>
    <recommendedName>
        <fullName evidence="8">Ribosomal protein uS12 methylthiotransferase RimO</fullName>
        <shortName evidence="8">uS12 MTTase</shortName>
        <shortName evidence="8">uS12 methylthiotransferase</shortName>
        <ecNumber evidence="8">2.8.4.4</ecNumber>
    </recommendedName>
    <alternativeName>
        <fullName evidence="8">Ribosomal protein uS12 (aspartate-C(3))-methylthiotransferase</fullName>
    </alternativeName>
    <alternativeName>
        <fullName evidence="8">Ribosome maturation factor RimO</fullName>
    </alternativeName>
</protein>
<gene>
    <name evidence="8 12" type="primary">rimO</name>
    <name evidence="12" type="ORF">NBG4_70049</name>
</gene>
<dbReference type="OrthoDB" id="9805215at2"/>
<name>A0A2U3QK36_9BACT</name>
<evidence type="ECO:0000256" key="1">
    <source>
        <dbReference type="ARBA" id="ARBA00022485"/>
    </source>
</evidence>
<feature type="binding site" evidence="8">
    <location>
        <position position="11"/>
    </location>
    <ligand>
        <name>[4Fe-4S] cluster</name>
        <dbReference type="ChEBI" id="CHEBI:49883"/>
        <label>1</label>
    </ligand>
</feature>
<dbReference type="GO" id="GO:0051539">
    <property type="term" value="F:4 iron, 4 sulfur cluster binding"/>
    <property type="evidence" value="ECO:0007669"/>
    <property type="project" value="UniProtKB-UniRule"/>
</dbReference>
<dbReference type="PROSITE" id="PS50926">
    <property type="entry name" value="TRAM"/>
    <property type="match status" value="1"/>
</dbReference>
<keyword evidence="7 8" id="KW-0411">Iron-sulfur</keyword>
<dbReference type="Gene3D" id="3.40.50.12160">
    <property type="entry name" value="Methylthiotransferase, N-terminal domain"/>
    <property type="match status" value="1"/>
</dbReference>
<dbReference type="EMBL" id="OUUY01000119">
    <property type="protein sequence ID" value="SPQ01786.1"/>
    <property type="molecule type" value="Genomic_DNA"/>
</dbReference>
<dbReference type="GO" id="GO:0005829">
    <property type="term" value="C:cytosol"/>
    <property type="evidence" value="ECO:0007669"/>
    <property type="project" value="TreeGrafter"/>
</dbReference>
<dbReference type="SFLD" id="SFLDG01061">
    <property type="entry name" value="methylthiotransferase"/>
    <property type="match status" value="1"/>
</dbReference>
<dbReference type="SFLD" id="SFLDS00029">
    <property type="entry name" value="Radical_SAM"/>
    <property type="match status" value="1"/>
</dbReference>
<accession>A0A2U3QK36</accession>
<evidence type="ECO:0000256" key="8">
    <source>
        <dbReference type="HAMAP-Rule" id="MF_01865"/>
    </source>
</evidence>
<keyword evidence="3 8" id="KW-0808">Transferase</keyword>
<evidence type="ECO:0000259" key="9">
    <source>
        <dbReference type="PROSITE" id="PS50926"/>
    </source>
</evidence>
<dbReference type="InterPro" id="IPR007197">
    <property type="entry name" value="rSAM"/>
</dbReference>
<dbReference type="GO" id="GO:0046872">
    <property type="term" value="F:metal ion binding"/>
    <property type="evidence" value="ECO:0007669"/>
    <property type="project" value="UniProtKB-KW"/>
</dbReference>
<dbReference type="InterPro" id="IPR058240">
    <property type="entry name" value="rSAM_sf"/>
</dbReference>
<comment type="subcellular location">
    <subcellularLocation>
        <location evidence="8">Cytoplasm</location>
    </subcellularLocation>
</comment>
<comment type="cofactor">
    <cofactor evidence="8">
        <name>[4Fe-4S] cluster</name>
        <dbReference type="ChEBI" id="CHEBI:49883"/>
    </cofactor>
    <text evidence="8">Binds 2 [4Fe-4S] clusters. One cluster is coordinated with 3 cysteines and an exchangeable S-adenosyl-L-methionine.</text>
</comment>
<keyword evidence="4 8" id="KW-0949">S-adenosyl-L-methionine</keyword>
<comment type="function">
    <text evidence="8">Catalyzes the methylthiolation of an aspartic acid residue of ribosomal protein uS12.</text>
</comment>
<dbReference type="InterPro" id="IPR023404">
    <property type="entry name" value="rSAM_horseshoe"/>
</dbReference>
<dbReference type="SFLD" id="SFLDF00274">
    <property type="entry name" value="ribosomal_protein_S12_methylth"/>
    <property type="match status" value="1"/>
</dbReference>
<organism evidence="12 13">
    <name type="scientific">Candidatus Sulfobium mesophilum</name>
    <dbReference type="NCBI Taxonomy" id="2016548"/>
    <lineage>
        <taxon>Bacteria</taxon>
        <taxon>Pseudomonadati</taxon>
        <taxon>Nitrospirota</taxon>
        <taxon>Nitrospiria</taxon>
        <taxon>Nitrospirales</taxon>
        <taxon>Nitrospiraceae</taxon>
        <taxon>Candidatus Sulfobium</taxon>
    </lineage>
</organism>
<dbReference type="PROSITE" id="PS51449">
    <property type="entry name" value="MTTASE_N"/>
    <property type="match status" value="1"/>
</dbReference>
<comment type="catalytic activity">
    <reaction evidence="8">
        <text>L-aspartate(89)-[ribosomal protein uS12]-hydrogen + (sulfur carrier)-SH + AH2 + 2 S-adenosyl-L-methionine = 3-methylsulfanyl-L-aspartate(89)-[ribosomal protein uS12]-hydrogen + (sulfur carrier)-H + 5'-deoxyadenosine + L-methionine + A + S-adenosyl-L-homocysteine + 2 H(+)</text>
        <dbReference type="Rhea" id="RHEA:37087"/>
        <dbReference type="Rhea" id="RHEA-COMP:10460"/>
        <dbReference type="Rhea" id="RHEA-COMP:10461"/>
        <dbReference type="Rhea" id="RHEA-COMP:14737"/>
        <dbReference type="Rhea" id="RHEA-COMP:14739"/>
        <dbReference type="ChEBI" id="CHEBI:13193"/>
        <dbReference type="ChEBI" id="CHEBI:15378"/>
        <dbReference type="ChEBI" id="CHEBI:17319"/>
        <dbReference type="ChEBI" id="CHEBI:17499"/>
        <dbReference type="ChEBI" id="CHEBI:29917"/>
        <dbReference type="ChEBI" id="CHEBI:29961"/>
        <dbReference type="ChEBI" id="CHEBI:57844"/>
        <dbReference type="ChEBI" id="CHEBI:57856"/>
        <dbReference type="ChEBI" id="CHEBI:59789"/>
        <dbReference type="ChEBI" id="CHEBI:64428"/>
        <dbReference type="ChEBI" id="CHEBI:73599"/>
        <dbReference type="EC" id="2.8.4.4"/>
    </reaction>
</comment>
<evidence type="ECO:0000313" key="13">
    <source>
        <dbReference type="Proteomes" id="UP000245125"/>
    </source>
</evidence>
<evidence type="ECO:0000256" key="7">
    <source>
        <dbReference type="ARBA" id="ARBA00023014"/>
    </source>
</evidence>
<dbReference type="GO" id="GO:0006400">
    <property type="term" value="P:tRNA modification"/>
    <property type="evidence" value="ECO:0007669"/>
    <property type="project" value="InterPro"/>
</dbReference>
<dbReference type="EC" id="2.8.4.4" evidence="8"/>
<dbReference type="Gene3D" id="3.80.30.20">
    <property type="entry name" value="tm_1862 like domain"/>
    <property type="match status" value="1"/>
</dbReference>
<dbReference type="SUPFAM" id="SSF102114">
    <property type="entry name" value="Radical SAM enzymes"/>
    <property type="match status" value="1"/>
</dbReference>
<comment type="similarity">
    <text evidence="8">Belongs to the methylthiotransferase family. RimO subfamily.</text>
</comment>
<evidence type="ECO:0000256" key="2">
    <source>
        <dbReference type="ARBA" id="ARBA00022490"/>
    </source>
</evidence>
<dbReference type="GO" id="GO:0035599">
    <property type="term" value="F:aspartic acid methylthiotransferase activity"/>
    <property type="evidence" value="ECO:0007669"/>
    <property type="project" value="TreeGrafter"/>
</dbReference>
<keyword evidence="5 8" id="KW-0479">Metal-binding</keyword>
<dbReference type="PROSITE" id="PS51918">
    <property type="entry name" value="RADICAL_SAM"/>
    <property type="match status" value="1"/>
</dbReference>
<evidence type="ECO:0000259" key="10">
    <source>
        <dbReference type="PROSITE" id="PS51449"/>
    </source>
</evidence>
<feature type="domain" description="TRAM" evidence="9">
    <location>
        <begin position="366"/>
        <end position="431"/>
    </location>
</feature>
<feature type="binding site" evidence="8">
    <location>
        <position position="47"/>
    </location>
    <ligand>
        <name>[4Fe-4S] cluster</name>
        <dbReference type="ChEBI" id="CHEBI:49883"/>
        <label>1</label>
    </ligand>
</feature>
<dbReference type="NCBIfam" id="TIGR01125">
    <property type="entry name" value="30S ribosomal protein S12 methylthiotransferase RimO"/>
    <property type="match status" value="1"/>
</dbReference>
<dbReference type="PANTHER" id="PTHR43837:SF1">
    <property type="entry name" value="RIBOSOMAL PROTEIN US12 METHYLTHIOTRANSFERASE RIMO"/>
    <property type="match status" value="1"/>
</dbReference>
<dbReference type="AlphaFoldDB" id="A0A2U3QK36"/>
<dbReference type="Pfam" id="PF18693">
    <property type="entry name" value="TRAM_2"/>
    <property type="match status" value="1"/>
</dbReference>
<dbReference type="Proteomes" id="UP000245125">
    <property type="component" value="Unassembled WGS sequence"/>
</dbReference>
<feature type="domain" description="MTTase N-terminal" evidence="10">
    <location>
        <begin position="2"/>
        <end position="118"/>
    </location>
</feature>
<feature type="binding site" evidence="8">
    <location>
        <position position="81"/>
    </location>
    <ligand>
        <name>[4Fe-4S] cluster</name>
        <dbReference type="ChEBI" id="CHEBI:49883"/>
        <label>1</label>
    </ligand>
</feature>
<feature type="domain" description="Radical SAM core" evidence="11">
    <location>
        <begin position="134"/>
        <end position="363"/>
    </location>
</feature>
<keyword evidence="6 8" id="KW-0408">Iron</keyword>
<keyword evidence="1 8" id="KW-0004">4Fe-4S</keyword>
<dbReference type="GO" id="GO:0103039">
    <property type="term" value="F:protein methylthiotransferase activity"/>
    <property type="evidence" value="ECO:0007669"/>
    <property type="project" value="UniProtKB-EC"/>
</dbReference>
<reference evidence="13" key="1">
    <citation type="submission" date="2018-03" db="EMBL/GenBank/DDBJ databases">
        <authorList>
            <person name="Zecchin S."/>
        </authorList>
    </citation>
    <scope>NUCLEOTIDE SEQUENCE [LARGE SCALE GENOMIC DNA]</scope>
</reference>
<evidence type="ECO:0000259" key="11">
    <source>
        <dbReference type="PROSITE" id="PS51918"/>
    </source>
</evidence>
<keyword evidence="12" id="KW-0687">Ribonucleoprotein</keyword>
<keyword evidence="12" id="KW-0689">Ribosomal protein</keyword>
<dbReference type="InterPro" id="IPR020612">
    <property type="entry name" value="Methylthiotransferase_CS"/>
</dbReference>
<keyword evidence="2 8" id="KW-0963">Cytoplasm</keyword>
<dbReference type="SFLD" id="SFLDG01082">
    <property type="entry name" value="B12-binding_domain_containing"/>
    <property type="match status" value="1"/>
</dbReference>
<dbReference type="InterPro" id="IPR005839">
    <property type="entry name" value="Methylthiotransferase"/>
</dbReference>
<dbReference type="GO" id="GO:0005840">
    <property type="term" value="C:ribosome"/>
    <property type="evidence" value="ECO:0007669"/>
    <property type="project" value="UniProtKB-KW"/>
</dbReference>
<dbReference type="InterPro" id="IPR006638">
    <property type="entry name" value="Elp3/MiaA/NifB-like_rSAM"/>
</dbReference>
<sequence>MAKVFLLSLGCPKNLVDSENLLRKLGDKGIAHSSTAEDSDILVVNTCGFIEEAKRESIEEILRVAELKKAGEKKKLLVYGCLAKRFGGELKDEIPEIDRLWGVGDDDEIVRYCEKVAGPGVIRGKESRAGRRILREKPYAYLKIAEGCDRGCSYCVIPNIRGAFRSREENDIINEAEDLLRCGVRELILVAQDITSYGKEKDGSDLSGLIKKISSLKGDFWIRLLYLYPTAINNSLLEVIAAEEKVCKYIDMPLQHSEDRILRLMGRGGGRAYYERLVRKIRAMIPNVIIRTTFIVGFPQESEEDSKNLAVFVRKMKFDRMGAFVYSKEQDTTASRLKGQIPKSVKKSRYERLMEVQSAVSLSKNKALVGHTFKALVDEVENDVAIARLYSQAPEIDGVVIIEQEEIEKGTFVNVRITKPFDYDLKGVLVR</sequence>